<dbReference type="EMBL" id="RJJD01000021">
    <property type="protein sequence ID" value="RNI22371.1"/>
    <property type="molecule type" value="Genomic_DNA"/>
</dbReference>
<reference evidence="2 3" key="1">
    <citation type="submission" date="2018-11" db="EMBL/GenBank/DDBJ databases">
        <title>Rufibacter latericius sp. nov., isolated from water in Baiyang Lake.</title>
        <authorList>
            <person name="Yang Y."/>
        </authorList>
    </citation>
    <scope>NUCLEOTIDE SEQUENCE [LARGE SCALE GENOMIC DNA]</scope>
    <source>
        <strain evidence="2 3">R-22-1c-1</strain>
    </source>
</reference>
<dbReference type="RefSeq" id="WP_123128729.1">
    <property type="nucleotide sequence ID" value="NZ_RJJD01000021.1"/>
</dbReference>
<proteinExistence type="predicted"/>
<feature type="compositionally biased region" description="Basic residues" evidence="1">
    <location>
        <begin position="61"/>
        <end position="73"/>
    </location>
</feature>
<feature type="region of interest" description="Disordered" evidence="1">
    <location>
        <begin position="46"/>
        <end position="82"/>
    </location>
</feature>
<accession>A0A3M9M9X6</accession>
<sequence>MLDEKWIDATKPQRNFTFGELLKRKPFCFRDTQQLSFQVCFNKNSRETPKSHLGYSTGKIISKRRSTKNHPQPKKQNQREIRSLNSWAKATHIAEKGLLKVGSGGFAYFDKH</sequence>
<evidence type="ECO:0000256" key="1">
    <source>
        <dbReference type="SAM" id="MobiDB-lite"/>
    </source>
</evidence>
<comment type="caution">
    <text evidence="2">The sequence shown here is derived from an EMBL/GenBank/DDBJ whole genome shotgun (WGS) entry which is preliminary data.</text>
</comment>
<name>A0A3M9M9X6_9BACT</name>
<organism evidence="2 3">
    <name type="scientific">Rufibacter latericius</name>
    <dbReference type="NCBI Taxonomy" id="2487040"/>
    <lineage>
        <taxon>Bacteria</taxon>
        <taxon>Pseudomonadati</taxon>
        <taxon>Bacteroidota</taxon>
        <taxon>Cytophagia</taxon>
        <taxon>Cytophagales</taxon>
        <taxon>Hymenobacteraceae</taxon>
        <taxon>Rufibacter</taxon>
    </lineage>
</organism>
<evidence type="ECO:0000313" key="2">
    <source>
        <dbReference type="EMBL" id="RNI22371.1"/>
    </source>
</evidence>
<keyword evidence="3" id="KW-1185">Reference proteome</keyword>
<evidence type="ECO:0000313" key="3">
    <source>
        <dbReference type="Proteomes" id="UP000272117"/>
    </source>
</evidence>
<dbReference type="AlphaFoldDB" id="A0A3M9M9X6"/>
<gene>
    <name evidence="2" type="ORF">EFB08_19860</name>
</gene>
<protein>
    <submittedName>
        <fullName evidence="2">Uncharacterized protein</fullName>
    </submittedName>
</protein>
<dbReference type="Proteomes" id="UP000272117">
    <property type="component" value="Unassembled WGS sequence"/>
</dbReference>